<evidence type="ECO:0000313" key="2">
    <source>
        <dbReference type="EMBL" id="TBT96007.1"/>
    </source>
</evidence>
<keyword evidence="1" id="KW-0812">Transmembrane</keyword>
<proteinExistence type="predicted"/>
<keyword evidence="1" id="KW-1133">Transmembrane helix</keyword>
<keyword evidence="1" id="KW-0472">Membrane</keyword>
<gene>
    <name evidence="2" type="ORF">ET996_03320</name>
</gene>
<dbReference type="Proteomes" id="UP000291933">
    <property type="component" value="Unassembled WGS sequence"/>
</dbReference>
<reference evidence="2 3" key="1">
    <citation type="submission" date="2019-01" db="EMBL/GenBank/DDBJ databases">
        <title>Lactibacter flavus gen. nov., sp. nov., a novel bacterium of the family Propionibacteriaceae isolated from raw milk and dairy products.</title>
        <authorList>
            <person name="Huptas C."/>
            <person name="Wenning M."/>
            <person name="Breitenwieser F."/>
            <person name="Doll E."/>
            <person name="Von Neubeck M."/>
            <person name="Busse H.-J."/>
            <person name="Scherer S."/>
        </authorList>
    </citation>
    <scope>NUCLEOTIDE SEQUENCE [LARGE SCALE GENOMIC DNA]</scope>
    <source>
        <strain evidence="2 3">DSM 22130</strain>
    </source>
</reference>
<dbReference type="EMBL" id="SDMR01000002">
    <property type="protein sequence ID" value="TBT96007.1"/>
    <property type="molecule type" value="Genomic_DNA"/>
</dbReference>
<sequence>MAVTRNLMFNAYSGAIAAATAVVANKIVESVWRSVTGEEPPEPNDPSTPPNKAFAWVLANAIGIGILGVAANRFAAGRWAKFTGEQPPSTRSVNLKL</sequence>
<accession>A0A4Q9KN45</accession>
<evidence type="ECO:0000256" key="1">
    <source>
        <dbReference type="SAM" id="Phobius"/>
    </source>
</evidence>
<dbReference type="Pfam" id="PF14019">
    <property type="entry name" value="DUF4235"/>
    <property type="match status" value="1"/>
</dbReference>
<comment type="caution">
    <text evidence="2">The sequence shown here is derived from an EMBL/GenBank/DDBJ whole genome shotgun (WGS) entry which is preliminary data.</text>
</comment>
<name>A0A4Q9KN45_PROTD</name>
<dbReference type="OrthoDB" id="6293727at2"/>
<keyword evidence="3" id="KW-1185">Reference proteome</keyword>
<protein>
    <submittedName>
        <fullName evidence="2">DUF4235 domain-containing protein</fullName>
    </submittedName>
</protein>
<feature type="transmembrane region" description="Helical" evidence="1">
    <location>
        <begin position="53"/>
        <end position="71"/>
    </location>
</feature>
<dbReference type="AlphaFoldDB" id="A0A4Q9KN45"/>
<dbReference type="InterPro" id="IPR025329">
    <property type="entry name" value="DUF4235"/>
</dbReference>
<evidence type="ECO:0000313" key="3">
    <source>
        <dbReference type="Proteomes" id="UP000291933"/>
    </source>
</evidence>
<feature type="transmembrane region" description="Helical" evidence="1">
    <location>
        <begin position="7"/>
        <end position="28"/>
    </location>
</feature>
<organism evidence="2 3">
    <name type="scientific">Propioniciclava tarda</name>
    <dbReference type="NCBI Taxonomy" id="433330"/>
    <lineage>
        <taxon>Bacteria</taxon>
        <taxon>Bacillati</taxon>
        <taxon>Actinomycetota</taxon>
        <taxon>Actinomycetes</taxon>
        <taxon>Propionibacteriales</taxon>
        <taxon>Propionibacteriaceae</taxon>
        <taxon>Propioniciclava</taxon>
    </lineage>
</organism>
<dbReference type="RefSeq" id="WP_131171122.1">
    <property type="nucleotide sequence ID" value="NZ_FXTL01000002.1"/>
</dbReference>